<dbReference type="Proteomes" id="UP000092583">
    <property type="component" value="Unassembled WGS sequence"/>
</dbReference>
<accession>A0A1B9IWR5</accession>
<proteinExistence type="predicted"/>
<protein>
    <submittedName>
        <fullName evidence="2">Uncharacterized protein</fullName>
    </submittedName>
</protein>
<reference evidence="2 3" key="1">
    <citation type="submission" date="2013-07" db="EMBL/GenBank/DDBJ databases">
        <title>The Genome Sequence of Kwoniella mangroviensis CBS10435.</title>
        <authorList>
            <consortium name="The Broad Institute Genome Sequencing Platform"/>
            <person name="Cuomo C."/>
            <person name="Litvintseva A."/>
            <person name="Chen Y."/>
            <person name="Heitman J."/>
            <person name="Sun S."/>
            <person name="Springer D."/>
            <person name="Dromer F."/>
            <person name="Young S.K."/>
            <person name="Zeng Q."/>
            <person name="Gargeya S."/>
            <person name="Fitzgerald M."/>
            <person name="Abouelleil A."/>
            <person name="Alvarado L."/>
            <person name="Berlin A.M."/>
            <person name="Chapman S.B."/>
            <person name="Dewar J."/>
            <person name="Goldberg J."/>
            <person name="Griggs A."/>
            <person name="Gujja S."/>
            <person name="Hansen M."/>
            <person name="Howarth C."/>
            <person name="Imamovic A."/>
            <person name="Larimer J."/>
            <person name="McCowan C."/>
            <person name="Murphy C."/>
            <person name="Pearson M."/>
            <person name="Priest M."/>
            <person name="Roberts A."/>
            <person name="Saif S."/>
            <person name="Shea T."/>
            <person name="Sykes S."/>
            <person name="Wortman J."/>
            <person name="Nusbaum C."/>
            <person name="Birren B."/>
        </authorList>
    </citation>
    <scope>NUCLEOTIDE SEQUENCE [LARGE SCALE GENOMIC DNA]</scope>
    <source>
        <strain evidence="2 3">CBS 10435</strain>
    </source>
</reference>
<organism evidence="2 3">
    <name type="scientific">Kwoniella mangroviensis CBS 10435</name>
    <dbReference type="NCBI Taxonomy" id="1331196"/>
    <lineage>
        <taxon>Eukaryota</taxon>
        <taxon>Fungi</taxon>
        <taxon>Dikarya</taxon>
        <taxon>Basidiomycota</taxon>
        <taxon>Agaricomycotina</taxon>
        <taxon>Tremellomycetes</taxon>
        <taxon>Tremellales</taxon>
        <taxon>Cryptococcaceae</taxon>
        <taxon>Kwoniella</taxon>
    </lineage>
</organism>
<dbReference type="AlphaFoldDB" id="A0A1B9IWR5"/>
<name>A0A1B9IWR5_9TREE</name>
<evidence type="ECO:0000256" key="1">
    <source>
        <dbReference type="SAM" id="MobiDB-lite"/>
    </source>
</evidence>
<reference evidence="3" key="2">
    <citation type="submission" date="2013-12" db="EMBL/GenBank/DDBJ databases">
        <title>Evolution of pathogenesis and genome organization in the Tremellales.</title>
        <authorList>
            <person name="Cuomo C."/>
            <person name="Litvintseva A."/>
            <person name="Heitman J."/>
            <person name="Chen Y."/>
            <person name="Sun S."/>
            <person name="Springer D."/>
            <person name="Dromer F."/>
            <person name="Young S."/>
            <person name="Zeng Q."/>
            <person name="Chapman S."/>
            <person name="Gujja S."/>
            <person name="Saif S."/>
            <person name="Birren B."/>
        </authorList>
    </citation>
    <scope>NUCLEOTIDE SEQUENCE [LARGE SCALE GENOMIC DNA]</scope>
    <source>
        <strain evidence="3">CBS 10435</strain>
    </source>
</reference>
<feature type="compositionally biased region" description="Basic and acidic residues" evidence="1">
    <location>
        <begin position="21"/>
        <end position="35"/>
    </location>
</feature>
<feature type="region of interest" description="Disordered" evidence="1">
    <location>
        <begin position="18"/>
        <end position="40"/>
    </location>
</feature>
<gene>
    <name evidence="2" type="ORF">L486_02653</name>
</gene>
<dbReference type="EMBL" id="KI669460">
    <property type="protein sequence ID" value="OCF59980.1"/>
    <property type="molecule type" value="Genomic_DNA"/>
</dbReference>
<dbReference type="OrthoDB" id="10492392at2759"/>
<sequence>MSKLSSTLSSFVKSRFTPSCRSDDHIQSPKSKKEQGQGVDEISIPLSTNIYLSYDAVDERYGVHPLIKYERSKDGSGVTVNTNNPNTCTTSGKIDSQVLASANVNTQEMYDSPLYHNMWRIRPTSKSTNHTDGDTTESVQEVLPMDPIHLDSNRFTSFVPNSIILGQTTSTSNGLGNYEGTIHHPISISARSLNSRSKIFKGCKAKLLSTAIDFTHTDTSIVHSSKEVGQWTLVMDQNRSEDINTVLDNVLDDKTKKILGKLSGDDKYRLERISWTGHGWDDRDNEDDKVTQGRCVSGMMCVDANWVWERIG</sequence>
<evidence type="ECO:0000313" key="3">
    <source>
        <dbReference type="Proteomes" id="UP000092583"/>
    </source>
</evidence>
<keyword evidence="3" id="KW-1185">Reference proteome</keyword>
<evidence type="ECO:0000313" key="2">
    <source>
        <dbReference type="EMBL" id="OCF59980.1"/>
    </source>
</evidence>